<evidence type="ECO:0000313" key="3">
    <source>
        <dbReference type="Proteomes" id="UP000184310"/>
    </source>
</evidence>
<keyword evidence="1" id="KW-0472">Membrane</keyword>
<feature type="transmembrane region" description="Helical" evidence="1">
    <location>
        <begin position="47"/>
        <end position="66"/>
    </location>
</feature>
<reference evidence="2 3" key="1">
    <citation type="submission" date="2016-11" db="EMBL/GenBank/DDBJ databases">
        <authorList>
            <person name="Jaros S."/>
            <person name="Januszkiewicz K."/>
            <person name="Wedrychowicz H."/>
        </authorList>
    </citation>
    <scope>NUCLEOTIDE SEQUENCE [LARGE SCALE GENOMIC DNA]</scope>
    <source>
        <strain evidence="2 3">DSM 21758</strain>
    </source>
</reference>
<name>A0A1M6P8G6_9CLOT</name>
<dbReference type="InterPro" id="IPR019074">
    <property type="entry name" value="YabQ"/>
</dbReference>
<dbReference type="STRING" id="1121302.SAMN02745163_03069"/>
<dbReference type="EMBL" id="FQZB01000013">
    <property type="protein sequence ID" value="SHK04213.1"/>
    <property type="molecule type" value="Genomic_DNA"/>
</dbReference>
<sequence>MLLPLEIQIRIVLSSLVAGLIIGVVFDLYRLFRGFRVPKLIIVIEDILFWILCAMLVFIFLLYVNYALLSVYVYFFILIGDIIYLKLVSPYFISVENKIGRGFLKGIRVGCKNLSYAFRIAFFNKNSNKK</sequence>
<dbReference type="NCBIfam" id="TIGR02893">
    <property type="entry name" value="spore_yabQ"/>
    <property type="match status" value="1"/>
</dbReference>
<dbReference type="RefSeq" id="WP_072989644.1">
    <property type="nucleotide sequence ID" value="NZ_FQZB01000013.1"/>
</dbReference>
<protein>
    <submittedName>
        <fullName evidence="2">Spore cortex biosynthesis protein YabQ</fullName>
    </submittedName>
</protein>
<accession>A0A1M6P8G6</accession>
<feature type="transmembrane region" description="Helical" evidence="1">
    <location>
        <begin position="7"/>
        <end position="26"/>
    </location>
</feature>
<dbReference type="Pfam" id="PF09578">
    <property type="entry name" value="Spore_YabQ"/>
    <property type="match status" value="1"/>
</dbReference>
<keyword evidence="1" id="KW-1133">Transmembrane helix</keyword>
<dbReference type="AlphaFoldDB" id="A0A1M6P8G6"/>
<organism evidence="2 3">
    <name type="scientific">Clostridium cavendishii DSM 21758</name>
    <dbReference type="NCBI Taxonomy" id="1121302"/>
    <lineage>
        <taxon>Bacteria</taxon>
        <taxon>Bacillati</taxon>
        <taxon>Bacillota</taxon>
        <taxon>Clostridia</taxon>
        <taxon>Eubacteriales</taxon>
        <taxon>Clostridiaceae</taxon>
        <taxon>Clostridium</taxon>
    </lineage>
</organism>
<dbReference type="OrthoDB" id="1685240at2"/>
<evidence type="ECO:0000313" key="2">
    <source>
        <dbReference type="EMBL" id="SHK04213.1"/>
    </source>
</evidence>
<gene>
    <name evidence="2" type="ORF">SAMN02745163_03069</name>
</gene>
<keyword evidence="3" id="KW-1185">Reference proteome</keyword>
<evidence type="ECO:0000256" key="1">
    <source>
        <dbReference type="SAM" id="Phobius"/>
    </source>
</evidence>
<dbReference type="Proteomes" id="UP000184310">
    <property type="component" value="Unassembled WGS sequence"/>
</dbReference>
<proteinExistence type="predicted"/>
<keyword evidence="1" id="KW-0812">Transmembrane</keyword>
<feature type="transmembrane region" description="Helical" evidence="1">
    <location>
        <begin position="72"/>
        <end position="93"/>
    </location>
</feature>